<gene>
    <name evidence="1" type="ORF">SDC9_46800</name>
</gene>
<name>A0A644WDC8_9ZZZZ</name>
<sequence length="186" mass="21691">MDYKQMCVQQGYVPSTCTMEGQMCWALVQSQGDPCKGCMANRKTCNGRHAPYENDTYKMMSFLDWLSDADKRRMDEDRKRREKLIEQRREGHIDGFTRVILEVNWERSPRSSFEIIVKDCVNERAYIKRCDNIPDATSIAHQACCKYDVEQIHVETNGCGAIYDALKREIRNVDIVPFHYVSMNLS</sequence>
<comment type="caution">
    <text evidence="1">The sequence shown here is derived from an EMBL/GenBank/DDBJ whole genome shotgun (WGS) entry which is preliminary data.</text>
</comment>
<evidence type="ECO:0000313" key="1">
    <source>
        <dbReference type="EMBL" id="MPM00573.1"/>
    </source>
</evidence>
<accession>A0A644WDC8</accession>
<organism evidence="1">
    <name type="scientific">bioreactor metagenome</name>
    <dbReference type="NCBI Taxonomy" id="1076179"/>
    <lineage>
        <taxon>unclassified sequences</taxon>
        <taxon>metagenomes</taxon>
        <taxon>ecological metagenomes</taxon>
    </lineage>
</organism>
<dbReference type="AlphaFoldDB" id="A0A644WDC8"/>
<dbReference type="EMBL" id="VSSQ01000739">
    <property type="protein sequence ID" value="MPM00573.1"/>
    <property type="molecule type" value="Genomic_DNA"/>
</dbReference>
<proteinExistence type="predicted"/>
<reference evidence="1" key="1">
    <citation type="submission" date="2019-08" db="EMBL/GenBank/DDBJ databases">
        <authorList>
            <person name="Kucharzyk K."/>
            <person name="Murdoch R.W."/>
            <person name="Higgins S."/>
            <person name="Loffler F."/>
        </authorList>
    </citation>
    <scope>NUCLEOTIDE SEQUENCE</scope>
</reference>
<protein>
    <submittedName>
        <fullName evidence="1">Uncharacterized protein</fullName>
    </submittedName>
</protein>